<dbReference type="CDD" id="cd00272">
    <property type="entry name" value="Chemokine_CC"/>
    <property type="match status" value="1"/>
</dbReference>
<keyword evidence="4 8" id="KW-0202">Cytokine</keyword>
<keyword evidence="3 8" id="KW-0145">Chemotaxis</keyword>
<evidence type="ECO:0000259" key="9">
    <source>
        <dbReference type="SMART" id="SM00199"/>
    </source>
</evidence>
<feature type="signal peptide" evidence="8">
    <location>
        <begin position="1"/>
        <end position="21"/>
    </location>
</feature>
<evidence type="ECO:0000256" key="5">
    <source>
        <dbReference type="ARBA" id="ARBA00022525"/>
    </source>
</evidence>
<evidence type="ECO:0000256" key="2">
    <source>
        <dbReference type="ARBA" id="ARBA00010868"/>
    </source>
</evidence>
<dbReference type="Pfam" id="PF00048">
    <property type="entry name" value="IL8"/>
    <property type="match status" value="1"/>
</dbReference>
<dbReference type="GO" id="GO:0070098">
    <property type="term" value="P:chemokine-mediated signaling pathway"/>
    <property type="evidence" value="ECO:0007669"/>
    <property type="project" value="TreeGrafter"/>
</dbReference>
<evidence type="ECO:0000313" key="11">
    <source>
        <dbReference type="Proteomes" id="UP000694547"/>
    </source>
</evidence>
<evidence type="ECO:0000256" key="3">
    <source>
        <dbReference type="ARBA" id="ARBA00022500"/>
    </source>
</evidence>
<dbReference type="GO" id="GO:0030335">
    <property type="term" value="P:positive regulation of cell migration"/>
    <property type="evidence" value="ECO:0007669"/>
    <property type="project" value="TreeGrafter"/>
</dbReference>
<dbReference type="SUPFAM" id="SSF54117">
    <property type="entry name" value="Interleukin 8-like chemokines"/>
    <property type="match status" value="1"/>
</dbReference>
<evidence type="ECO:0000256" key="7">
    <source>
        <dbReference type="ARBA" id="ARBA00023157"/>
    </source>
</evidence>
<dbReference type="GeneTree" id="ENSGT01100000263482"/>
<name>A0A8C8T9E4_PERMB</name>
<dbReference type="Gene3D" id="2.40.50.40">
    <property type="match status" value="1"/>
</dbReference>
<evidence type="ECO:0000256" key="8">
    <source>
        <dbReference type="RuleBase" id="RU361150"/>
    </source>
</evidence>
<keyword evidence="7" id="KW-1015">Disulfide bond</keyword>
<proteinExistence type="inferred from homology"/>
<dbReference type="InterPro" id="IPR000827">
    <property type="entry name" value="Chemokine_CC_CS"/>
</dbReference>
<organism evidence="10 11">
    <name type="scientific">Peromyscus maniculatus bairdii</name>
    <name type="common">Prairie deer mouse</name>
    <dbReference type="NCBI Taxonomy" id="230844"/>
    <lineage>
        <taxon>Eukaryota</taxon>
        <taxon>Metazoa</taxon>
        <taxon>Chordata</taxon>
        <taxon>Craniata</taxon>
        <taxon>Vertebrata</taxon>
        <taxon>Euteleostomi</taxon>
        <taxon>Mammalia</taxon>
        <taxon>Eutheria</taxon>
        <taxon>Euarchontoglires</taxon>
        <taxon>Glires</taxon>
        <taxon>Rodentia</taxon>
        <taxon>Myomorpha</taxon>
        <taxon>Muroidea</taxon>
        <taxon>Cricetidae</taxon>
        <taxon>Neotominae</taxon>
        <taxon>Peromyscus</taxon>
    </lineage>
</organism>
<dbReference type="PANTHER" id="PTHR12015">
    <property type="entry name" value="SMALL INDUCIBLE CYTOKINE A"/>
    <property type="match status" value="1"/>
</dbReference>
<dbReference type="PANTHER" id="PTHR12015:SF87">
    <property type="entry name" value="C-C MOTIF CHEMOKINE 6"/>
    <property type="match status" value="1"/>
</dbReference>
<dbReference type="SMART" id="SM00199">
    <property type="entry name" value="SCY"/>
    <property type="match status" value="1"/>
</dbReference>
<dbReference type="InterPro" id="IPR039809">
    <property type="entry name" value="Chemokine_b/g/d"/>
</dbReference>
<dbReference type="GO" id="GO:0048020">
    <property type="term" value="F:CCR chemokine receptor binding"/>
    <property type="evidence" value="ECO:0007669"/>
    <property type="project" value="TreeGrafter"/>
</dbReference>
<dbReference type="AlphaFoldDB" id="A0A8C8T9E4"/>
<comment type="subcellular location">
    <subcellularLocation>
        <location evidence="1 8">Secreted</location>
    </subcellularLocation>
</comment>
<accession>A0A8C8T9E4</accession>
<sequence>MRNSATAISFFILVAVIGSQAGIIHETERGVGRFEPPVFHQGVHGSSDCCFSYVSRIPCSRFVSYFPTSGGCIEPGIIFVGRKRNQVCANPSDPRVQECIKRLRLTIRPGDQAIA</sequence>
<dbReference type="GO" id="GO:0006954">
    <property type="term" value="P:inflammatory response"/>
    <property type="evidence" value="ECO:0007669"/>
    <property type="project" value="TreeGrafter"/>
</dbReference>
<dbReference type="Proteomes" id="UP000694547">
    <property type="component" value="Chromosome 8"/>
</dbReference>
<dbReference type="InterPro" id="IPR036048">
    <property type="entry name" value="Interleukin_8-like_sf"/>
</dbReference>
<keyword evidence="11" id="KW-1185">Reference proteome</keyword>
<dbReference type="InterPro" id="IPR001811">
    <property type="entry name" value="Chemokine_IL8-like_dom"/>
</dbReference>
<dbReference type="GO" id="GO:0008009">
    <property type="term" value="F:chemokine activity"/>
    <property type="evidence" value="ECO:0007669"/>
    <property type="project" value="InterPro"/>
</dbReference>
<keyword evidence="5 8" id="KW-0964">Secreted</keyword>
<comment type="similarity">
    <text evidence="2 8">Belongs to the intercrine beta (chemokine CC) family.</text>
</comment>
<keyword evidence="6 8" id="KW-0732">Signal</keyword>
<evidence type="ECO:0000313" key="10">
    <source>
        <dbReference type="Ensembl" id="ENSPEMP00000005771.2"/>
    </source>
</evidence>
<dbReference type="GO" id="GO:0061844">
    <property type="term" value="P:antimicrobial humoral immune response mediated by antimicrobial peptide"/>
    <property type="evidence" value="ECO:0007669"/>
    <property type="project" value="TreeGrafter"/>
</dbReference>
<reference evidence="10 11" key="1">
    <citation type="submission" date="2018-10" db="EMBL/GenBank/DDBJ databases">
        <title>Improved assembly of the deer mouse Peromyscus maniculatus genome.</title>
        <authorList>
            <person name="Lassance J.-M."/>
            <person name="Hoekstra H.E."/>
        </authorList>
    </citation>
    <scope>NUCLEOTIDE SEQUENCE [LARGE SCALE GENOMIC DNA]</scope>
</reference>
<evidence type="ECO:0000256" key="6">
    <source>
        <dbReference type="ARBA" id="ARBA00022729"/>
    </source>
</evidence>
<dbReference type="FunFam" id="2.40.50.40:FF:000002">
    <property type="entry name" value="C-C motif chemokine"/>
    <property type="match status" value="1"/>
</dbReference>
<evidence type="ECO:0000256" key="4">
    <source>
        <dbReference type="ARBA" id="ARBA00022514"/>
    </source>
</evidence>
<reference evidence="10" key="2">
    <citation type="submission" date="2025-08" db="UniProtKB">
        <authorList>
            <consortium name="Ensembl"/>
        </authorList>
    </citation>
    <scope>IDENTIFICATION</scope>
</reference>
<dbReference type="Ensembl" id="ENSPEMT00000009869.2">
    <property type="protein sequence ID" value="ENSPEMP00000005771.2"/>
    <property type="gene ID" value="ENSPEMG00000008169.2"/>
</dbReference>
<evidence type="ECO:0000256" key="1">
    <source>
        <dbReference type="ARBA" id="ARBA00004613"/>
    </source>
</evidence>
<feature type="chain" id="PRO_5034324877" description="C-C motif chemokine" evidence="8">
    <location>
        <begin position="22"/>
        <end position="115"/>
    </location>
</feature>
<dbReference type="GO" id="GO:0005615">
    <property type="term" value="C:extracellular space"/>
    <property type="evidence" value="ECO:0007669"/>
    <property type="project" value="UniProtKB-KW"/>
</dbReference>
<dbReference type="PROSITE" id="PS00472">
    <property type="entry name" value="SMALL_CYTOKINES_CC"/>
    <property type="match status" value="1"/>
</dbReference>
<protein>
    <recommendedName>
        <fullName evidence="8">C-C motif chemokine</fullName>
    </recommendedName>
</protein>
<reference evidence="10" key="3">
    <citation type="submission" date="2025-09" db="UniProtKB">
        <authorList>
            <consortium name="Ensembl"/>
        </authorList>
    </citation>
    <scope>IDENTIFICATION</scope>
</reference>
<feature type="domain" description="Chemokine interleukin-8-like" evidence="9">
    <location>
        <begin position="46"/>
        <end position="103"/>
    </location>
</feature>